<evidence type="ECO:0000259" key="3">
    <source>
        <dbReference type="Pfam" id="PF23572"/>
    </source>
</evidence>
<dbReference type="GO" id="GO:0005737">
    <property type="term" value="C:cytoplasm"/>
    <property type="evidence" value="ECO:0007669"/>
    <property type="project" value="TreeGrafter"/>
</dbReference>
<dbReference type="Pfam" id="PF03321">
    <property type="entry name" value="GH3"/>
    <property type="match status" value="1"/>
</dbReference>
<dbReference type="EMBL" id="CM026428">
    <property type="protein sequence ID" value="KAG0567623.1"/>
    <property type="molecule type" value="Genomic_DNA"/>
</dbReference>
<dbReference type="Pfam" id="PF23572">
    <property type="entry name" value="GH3_C"/>
    <property type="match status" value="1"/>
</dbReference>
<dbReference type="InterPro" id="IPR055378">
    <property type="entry name" value="GH3_C"/>
</dbReference>
<gene>
    <name evidence="4" type="ORF">KC19_7G149200</name>
</gene>
<accession>A0A8T0H887</accession>
<dbReference type="InterPro" id="IPR004993">
    <property type="entry name" value="GH3"/>
</dbReference>
<feature type="domain" description="GH3 C-terminal" evidence="3">
    <location>
        <begin position="490"/>
        <end position="608"/>
    </location>
</feature>
<sequence>MAPAISTTPDAIGARSESLKQAQKAKSNNADRLWQLHQDGAPFVMPFKRGIDMTAPDFDPHAFLDLLGEDFMYIQHEVLREILELQGDVEYLRRQGLNGRTDIESFRKCVPVVSYADIEADILKLVNGEQPSIFTVDPITHFHSSSGTTGGKPKYIPSTARAEEGFDTVTPPIVGALYRSLFPVKQGKVLNIAFAGKQKITPSGLKVGAWTTNIYRNPRFLDRDKGPDDEFCVPDEVILCDDITQGIYCHLLCALSRAPEIVRVFSIFAASIVTAARVLQNKWREMVEDIRTGTLNNFVTEPEMRAAVEKSLKPNPDLASMIERECSQEDWEGIFPRLFPNALYVSCILSGSMLQYAPTLQHLSGHLPTICPAYAASESGLIGINFNMKCAVEDIAYMLWPEKNYYEFISLDDNNGEQNGHGEGVKILEACDLEVGKEYEILITNCSGFYRYRLGDVIRVTSFHKTVPVFAFVRRISVVLSVHADKTDEKELQDVVSKAKALLKSESSAMELSDYTSTTDVSSLPGRYIIFWEMADSRKLDQDVLQKCADLLDASFNYIYQWGRSHGFIGPLELRIVREGTFDKIMNAAVRRGASPSQYKPPRCVNHPQGLEILKEGTIGSFHSKVQLDVITYQS</sequence>
<evidence type="ECO:0000256" key="1">
    <source>
        <dbReference type="ARBA" id="ARBA00008068"/>
    </source>
</evidence>
<dbReference type="AlphaFoldDB" id="A0A8T0H887"/>
<evidence type="ECO:0000259" key="2">
    <source>
        <dbReference type="Pfam" id="PF23571"/>
    </source>
</evidence>
<comment type="caution">
    <text evidence="4">The sequence shown here is derived from an EMBL/GenBank/DDBJ whole genome shotgun (WGS) entry which is preliminary data.</text>
</comment>
<dbReference type="Pfam" id="PF23571">
    <property type="entry name" value="GH3_M"/>
    <property type="match status" value="1"/>
</dbReference>
<proteinExistence type="inferred from homology"/>
<dbReference type="PANTHER" id="PTHR31901:SF48">
    <property type="entry name" value="INDOLE-3-ACETIC ACID-AMIDO SYNTHETASE GH3.10"/>
    <property type="match status" value="1"/>
</dbReference>
<protein>
    <submittedName>
        <fullName evidence="4">Uncharacterized protein</fullName>
    </submittedName>
</protein>
<dbReference type="GO" id="GO:0016881">
    <property type="term" value="F:acid-amino acid ligase activity"/>
    <property type="evidence" value="ECO:0007669"/>
    <property type="project" value="TreeGrafter"/>
</dbReference>
<organism evidence="4 5">
    <name type="scientific">Ceratodon purpureus</name>
    <name type="common">Fire moss</name>
    <name type="synonym">Dicranum purpureum</name>
    <dbReference type="NCBI Taxonomy" id="3225"/>
    <lineage>
        <taxon>Eukaryota</taxon>
        <taxon>Viridiplantae</taxon>
        <taxon>Streptophyta</taxon>
        <taxon>Embryophyta</taxon>
        <taxon>Bryophyta</taxon>
        <taxon>Bryophytina</taxon>
        <taxon>Bryopsida</taxon>
        <taxon>Dicranidae</taxon>
        <taxon>Pseudoditrichales</taxon>
        <taxon>Ditrichaceae</taxon>
        <taxon>Ceratodon</taxon>
    </lineage>
</organism>
<keyword evidence="5" id="KW-1185">Reference proteome</keyword>
<evidence type="ECO:0000313" key="4">
    <source>
        <dbReference type="EMBL" id="KAG0567623.1"/>
    </source>
</evidence>
<reference evidence="4" key="1">
    <citation type="submission" date="2020-06" db="EMBL/GenBank/DDBJ databases">
        <title>WGS assembly of Ceratodon purpureus strain R40.</title>
        <authorList>
            <person name="Carey S.B."/>
            <person name="Jenkins J."/>
            <person name="Shu S."/>
            <person name="Lovell J.T."/>
            <person name="Sreedasyam A."/>
            <person name="Maumus F."/>
            <person name="Tiley G.P."/>
            <person name="Fernandez-Pozo N."/>
            <person name="Barry K."/>
            <person name="Chen C."/>
            <person name="Wang M."/>
            <person name="Lipzen A."/>
            <person name="Daum C."/>
            <person name="Saski C.A."/>
            <person name="Payton A.C."/>
            <person name="Mcbreen J.C."/>
            <person name="Conrad R.E."/>
            <person name="Kollar L.M."/>
            <person name="Olsson S."/>
            <person name="Huttunen S."/>
            <person name="Landis J.B."/>
            <person name="Wickett N.J."/>
            <person name="Johnson M.G."/>
            <person name="Rensing S.A."/>
            <person name="Grimwood J."/>
            <person name="Schmutz J."/>
            <person name="Mcdaniel S.F."/>
        </authorList>
    </citation>
    <scope>NUCLEOTIDE SEQUENCE</scope>
    <source>
        <strain evidence="4">R40</strain>
    </source>
</reference>
<evidence type="ECO:0000313" key="5">
    <source>
        <dbReference type="Proteomes" id="UP000822688"/>
    </source>
</evidence>
<comment type="similarity">
    <text evidence="1">Belongs to the IAA-amido conjugating enzyme family.</text>
</comment>
<dbReference type="PANTHER" id="PTHR31901">
    <property type="entry name" value="GH3 DOMAIN-CONTAINING PROTEIN"/>
    <property type="match status" value="1"/>
</dbReference>
<feature type="domain" description="GH3 middle" evidence="2">
    <location>
        <begin position="397"/>
        <end position="475"/>
    </location>
</feature>
<dbReference type="Proteomes" id="UP000822688">
    <property type="component" value="Chromosome 7"/>
</dbReference>
<name>A0A8T0H887_CERPU</name>
<dbReference type="InterPro" id="IPR055377">
    <property type="entry name" value="GH3_M"/>
</dbReference>